<comment type="caution">
    <text evidence="4">The sequence shown here is derived from an EMBL/GenBank/DDBJ whole genome shotgun (WGS) entry which is preliminary data.</text>
</comment>
<dbReference type="InterPro" id="IPR036291">
    <property type="entry name" value="NAD(P)-bd_dom_sf"/>
</dbReference>
<evidence type="ECO:0000256" key="1">
    <source>
        <dbReference type="ARBA" id="ARBA00006484"/>
    </source>
</evidence>
<keyword evidence="2" id="KW-0521">NADP</keyword>
<reference evidence="4 5" key="3">
    <citation type="journal article" date="2015" name="Genome Announc.">
        <title>Draft Genome Sequence of the Archiascomycetous Yeast Saitoella complicata.</title>
        <authorList>
            <person name="Yamauchi K."/>
            <person name="Kondo S."/>
            <person name="Hamamoto M."/>
            <person name="Takahashi Y."/>
            <person name="Ogura Y."/>
            <person name="Hayashi T."/>
            <person name="Nishida H."/>
        </authorList>
    </citation>
    <scope>NUCLEOTIDE SEQUENCE [LARGE SCALE GENOMIC DNA]</scope>
    <source>
        <strain evidence="4 5">NRRL Y-17804</strain>
    </source>
</reference>
<dbReference type="OMA" id="HIVQITT"/>
<dbReference type="GO" id="GO:0016616">
    <property type="term" value="F:oxidoreductase activity, acting on the CH-OH group of donors, NAD or NADP as acceptor"/>
    <property type="evidence" value="ECO:0007669"/>
    <property type="project" value="TreeGrafter"/>
</dbReference>
<dbReference type="PANTHER" id="PTHR42760:SF121">
    <property type="entry name" value="3-OXOACYL-(ACYL-CARRIER-PROTEIN) REDUCTASE"/>
    <property type="match status" value="1"/>
</dbReference>
<sequence>MTRVALVTGSSRGIGRAIALRLARDGLDICLNDIPANQPGLDSTRSEIEKLGRKCIAIPADVTKSNEVTRMVEQCAKELGSLDVMVANAGIAQIKPLLDVTEEEWDGIFGVNCKGVFLCYQAAAKQMIKQGKGGKIIGACSIVGYRPFPMLSPYSATKWGVRGLTQGAAMEWAKHGITVNAYCPGIVGTAMWDQIDEVLAKEQGTKKGEVFKKYSNELIALGRSSEPEDVANFVHYLASEDILLNKGSGVVGGFFCYLIDTRMSGRRRKEVQG</sequence>
<evidence type="ECO:0000313" key="4">
    <source>
        <dbReference type="EMBL" id="GAO48732.1"/>
    </source>
</evidence>
<dbReference type="InterPro" id="IPR020904">
    <property type="entry name" value="Sc_DH/Rdtase_CS"/>
</dbReference>
<evidence type="ECO:0008006" key="6">
    <source>
        <dbReference type="Google" id="ProtNLM"/>
    </source>
</evidence>
<dbReference type="FunFam" id="3.40.50.720:FF:000084">
    <property type="entry name" value="Short-chain dehydrogenase reductase"/>
    <property type="match status" value="1"/>
</dbReference>
<reference evidence="4 5" key="1">
    <citation type="journal article" date="2011" name="J. Gen. Appl. Microbiol.">
        <title>Draft genome sequencing of the enigmatic yeast Saitoella complicata.</title>
        <authorList>
            <person name="Nishida H."/>
            <person name="Hamamoto M."/>
            <person name="Sugiyama J."/>
        </authorList>
    </citation>
    <scope>NUCLEOTIDE SEQUENCE [LARGE SCALE GENOMIC DNA]</scope>
    <source>
        <strain evidence="4 5">NRRL Y-17804</strain>
    </source>
</reference>
<comment type="similarity">
    <text evidence="1 3">Belongs to the short-chain dehydrogenases/reductases (SDR) family.</text>
</comment>
<dbReference type="AlphaFoldDB" id="A0A0E9NFT7"/>
<dbReference type="InterPro" id="IPR002347">
    <property type="entry name" value="SDR_fam"/>
</dbReference>
<dbReference type="Gene3D" id="3.40.50.720">
    <property type="entry name" value="NAD(P)-binding Rossmann-like Domain"/>
    <property type="match status" value="1"/>
</dbReference>
<dbReference type="PANTHER" id="PTHR42760">
    <property type="entry name" value="SHORT-CHAIN DEHYDROGENASES/REDUCTASES FAMILY MEMBER"/>
    <property type="match status" value="1"/>
</dbReference>
<dbReference type="SUPFAM" id="SSF51735">
    <property type="entry name" value="NAD(P)-binding Rossmann-fold domains"/>
    <property type="match status" value="1"/>
</dbReference>
<dbReference type="PRINTS" id="PR00081">
    <property type="entry name" value="GDHRDH"/>
</dbReference>
<evidence type="ECO:0000313" key="5">
    <source>
        <dbReference type="Proteomes" id="UP000033140"/>
    </source>
</evidence>
<evidence type="ECO:0000256" key="3">
    <source>
        <dbReference type="RuleBase" id="RU000363"/>
    </source>
</evidence>
<dbReference type="Proteomes" id="UP000033140">
    <property type="component" value="Unassembled WGS sequence"/>
</dbReference>
<dbReference type="Pfam" id="PF00106">
    <property type="entry name" value="adh_short"/>
    <property type="match status" value="1"/>
</dbReference>
<dbReference type="STRING" id="698492.A0A0E9NFT7"/>
<protein>
    <recommendedName>
        <fullName evidence="6">Diacetyl reductase [(S)-acetoin forming]</fullName>
    </recommendedName>
</protein>
<reference evidence="4 5" key="2">
    <citation type="journal article" date="2014" name="J. Gen. Appl. Microbiol.">
        <title>The early diverging ascomycetous budding yeast Saitoella complicata has three histone deacetylases belonging to the Clr6, Hos2, and Rpd3 lineages.</title>
        <authorList>
            <person name="Nishida H."/>
            <person name="Matsumoto T."/>
            <person name="Kondo S."/>
            <person name="Hamamoto M."/>
            <person name="Yoshikawa H."/>
        </authorList>
    </citation>
    <scope>NUCLEOTIDE SEQUENCE [LARGE SCALE GENOMIC DNA]</scope>
    <source>
        <strain evidence="4 5">NRRL Y-17804</strain>
    </source>
</reference>
<keyword evidence="5" id="KW-1185">Reference proteome</keyword>
<accession>A0A0E9NFT7</accession>
<name>A0A0E9NFT7_SAICN</name>
<dbReference type="PROSITE" id="PS00061">
    <property type="entry name" value="ADH_SHORT"/>
    <property type="match status" value="1"/>
</dbReference>
<proteinExistence type="inferred from homology"/>
<evidence type="ECO:0000256" key="2">
    <source>
        <dbReference type="ARBA" id="ARBA00022857"/>
    </source>
</evidence>
<dbReference type="EMBL" id="BACD03000017">
    <property type="protein sequence ID" value="GAO48732.1"/>
    <property type="molecule type" value="Genomic_DNA"/>
</dbReference>
<dbReference type="GO" id="GO:0048038">
    <property type="term" value="F:quinone binding"/>
    <property type="evidence" value="ECO:0007669"/>
    <property type="project" value="TreeGrafter"/>
</dbReference>
<dbReference type="GO" id="GO:0006633">
    <property type="term" value="P:fatty acid biosynthetic process"/>
    <property type="evidence" value="ECO:0007669"/>
    <property type="project" value="TreeGrafter"/>
</dbReference>
<dbReference type="PRINTS" id="PR00080">
    <property type="entry name" value="SDRFAMILY"/>
</dbReference>
<gene>
    <name evidence="4" type="ORF">G7K_2902-t1</name>
</gene>
<organism evidence="4 5">
    <name type="scientific">Saitoella complicata (strain BCRC 22490 / CBS 7301 / JCM 7358 / NBRC 10748 / NRRL Y-17804)</name>
    <dbReference type="NCBI Taxonomy" id="698492"/>
    <lineage>
        <taxon>Eukaryota</taxon>
        <taxon>Fungi</taxon>
        <taxon>Dikarya</taxon>
        <taxon>Ascomycota</taxon>
        <taxon>Taphrinomycotina</taxon>
        <taxon>Taphrinomycotina incertae sedis</taxon>
        <taxon>Saitoella</taxon>
    </lineage>
</organism>